<evidence type="ECO:0000313" key="2">
    <source>
        <dbReference type="EMBL" id="KZO98680.1"/>
    </source>
</evidence>
<evidence type="ECO:0008006" key="4">
    <source>
        <dbReference type="Google" id="ProtNLM"/>
    </source>
</evidence>
<evidence type="ECO:0000256" key="1">
    <source>
        <dbReference type="SAM" id="SignalP"/>
    </source>
</evidence>
<reference evidence="2 3" key="1">
    <citation type="journal article" date="2016" name="Mol. Biol. Evol.">
        <title>Comparative Genomics of Early-Diverging Mushroom-Forming Fungi Provides Insights into the Origins of Lignocellulose Decay Capabilities.</title>
        <authorList>
            <person name="Nagy L.G."/>
            <person name="Riley R."/>
            <person name="Tritt A."/>
            <person name="Adam C."/>
            <person name="Daum C."/>
            <person name="Floudas D."/>
            <person name="Sun H."/>
            <person name="Yadav J.S."/>
            <person name="Pangilinan J."/>
            <person name="Larsson K.H."/>
            <person name="Matsuura K."/>
            <person name="Barry K."/>
            <person name="Labutti K."/>
            <person name="Kuo R."/>
            <person name="Ohm R.A."/>
            <person name="Bhattacharya S.S."/>
            <person name="Shirouzu T."/>
            <person name="Yoshinaga Y."/>
            <person name="Martin F.M."/>
            <person name="Grigoriev I.V."/>
            <person name="Hibbett D.S."/>
        </authorList>
    </citation>
    <scope>NUCLEOTIDE SEQUENCE [LARGE SCALE GENOMIC DNA]</scope>
    <source>
        <strain evidence="2 3">TUFC12733</strain>
    </source>
</reference>
<feature type="signal peptide" evidence="1">
    <location>
        <begin position="1"/>
        <end position="21"/>
    </location>
</feature>
<keyword evidence="3" id="KW-1185">Reference proteome</keyword>
<dbReference type="AlphaFoldDB" id="A0A167PDT0"/>
<evidence type="ECO:0000313" key="3">
    <source>
        <dbReference type="Proteomes" id="UP000076738"/>
    </source>
</evidence>
<gene>
    <name evidence="2" type="ORF">CALVIDRAFT_562114</name>
</gene>
<feature type="chain" id="PRO_5007891105" description="Carbohydrate-binding module family 50 protein" evidence="1">
    <location>
        <begin position="22"/>
        <end position="320"/>
    </location>
</feature>
<name>A0A167PDT0_CALVF</name>
<sequence>MQLSVSQALVLALVLLDGAQGAVIPRSQGSVDARQVNEPRLLVETIADVAELLPGHADALAVLREHAARGGPLDPILAPLAGVLGALPGLLSGVLGSVTSVVGGLLGTVGNLLITDPSSGVQGMHVYLIQAGNTSLAMADATNVTNPAILAAANMSDPTAILATLHVPVVNQTTMSIVDLCVTSTGPGANNITASPCQDKSLSQLFVYNTVTNAVFSVPDLLACAYTNANATGASTPAGGPLTGTANIIMVERDTPTLSTCNATSKAIMFTPSSASQAVVTVTPAQASSVASTAGSTLDYAAGDHDPAAMSDGTEQNGGW</sequence>
<accession>A0A167PDT0</accession>
<dbReference type="OrthoDB" id="3363415at2759"/>
<protein>
    <recommendedName>
        <fullName evidence="4">Carbohydrate-binding module family 50 protein</fullName>
    </recommendedName>
</protein>
<organism evidence="2 3">
    <name type="scientific">Calocera viscosa (strain TUFC12733)</name>
    <dbReference type="NCBI Taxonomy" id="1330018"/>
    <lineage>
        <taxon>Eukaryota</taxon>
        <taxon>Fungi</taxon>
        <taxon>Dikarya</taxon>
        <taxon>Basidiomycota</taxon>
        <taxon>Agaricomycotina</taxon>
        <taxon>Dacrymycetes</taxon>
        <taxon>Dacrymycetales</taxon>
        <taxon>Dacrymycetaceae</taxon>
        <taxon>Calocera</taxon>
    </lineage>
</organism>
<proteinExistence type="predicted"/>
<dbReference type="EMBL" id="KV417275">
    <property type="protein sequence ID" value="KZO98680.1"/>
    <property type="molecule type" value="Genomic_DNA"/>
</dbReference>
<keyword evidence="1" id="KW-0732">Signal</keyword>
<dbReference type="Proteomes" id="UP000076738">
    <property type="component" value="Unassembled WGS sequence"/>
</dbReference>